<dbReference type="SUPFAM" id="SSF48452">
    <property type="entry name" value="TPR-like"/>
    <property type="match status" value="1"/>
</dbReference>
<dbReference type="EMBL" id="JBHLXJ010000009">
    <property type="protein sequence ID" value="MFC0350268.1"/>
    <property type="molecule type" value="Genomic_DNA"/>
</dbReference>
<feature type="signal peptide" evidence="4">
    <location>
        <begin position="1"/>
        <end position="31"/>
    </location>
</feature>
<accession>A0ABV6IEM0</accession>
<dbReference type="SMART" id="SM00028">
    <property type="entry name" value="TPR"/>
    <property type="match status" value="3"/>
</dbReference>
<dbReference type="InterPro" id="IPR051012">
    <property type="entry name" value="CellSynth/LPSAsmb/PSIAsmb"/>
</dbReference>
<dbReference type="PROSITE" id="PS50005">
    <property type="entry name" value="TPR"/>
    <property type="match status" value="1"/>
</dbReference>
<gene>
    <name evidence="5" type="ORF">ACFFJH_10660</name>
</gene>
<evidence type="ECO:0000256" key="3">
    <source>
        <dbReference type="PROSITE-ProRule" id="PRU00339"/>
    </source>
</evidence>
<dbReference type="InterPro" id="IPR019734">
    <property type="entry name" value="TPR_rpt"/>
</dbReference>
<feature type="repeat" description="TPR" evidence="3">
    <location>
        <begin position="285"/>
        <end position="318"/>
    </location>
</feature>
<keyword evidence="2 3" id="KW-0802">TPR repeat</keyword>
<dbReference type="Proteomes" id="UP001589844">
    <property type="component" value="Unassembled WGS sequence"/>
</dbReference>
<evidence type="ECO:0000313" key="6">
    <source>
        <dbReference type="Proteomes" id="UP001589844"/>
    </source>
</evidence>
<keyword evidence="4" id="KW-0732">Signal</keyword>
<dbReference type="Pfam" id="PF13174">
    <property type="entry name" value="TPR_6"/>
    <property type="match status" value="1"/>
</dbReference>
<protein>
    <submittedName>
        <fullName evidence="5">Tetratricopeptide repeat protein</fullName>
    </submittedName>
</protein>
<evidence type="ECO:0000256" key="2">
    <source>
        <dbReference type="ARBA" id="ARBA00022803"/>
    </source>
</evidence>
<keyword evidence="6" id="KW-1185">Reference proteome</keyword>
<evidence type="ECO:0000313" key="5">
    <source>
        <dbReference type="EMBL" id="MFC0350268.1"/>
    </source>
</evidence>
<sequence>MKPQLTLTPLIPLVPLVSLAAALFASNIATAHEYDALLKAKKYAEVEKAVATKLTSEPNNPDALIAKTELILIEGKESRLDEASKYAEQCINAHPKNSECHEALGNVLGTKAQKGGVMSAIGYVGKIRDSFKKAIELDPNNFSARSSLMQFYLQAPSFVGGGTGKAKDLIVETIKFSPAAGALLQASLDLQDDNIERATSGALAVNTSNSEALARQQRNILSGIGHAQVNAKKFAEAERIFRELTQRFPDAVHGYFGLGKTMQEQGKAKDAIPLLEKAMTIDASAAIFYRLGKSWQLLGDKVKALAAFEKALNFKPELPKKTKSEVEDLIKSLKS</sequence>
<dbReference type="RefSeq" id="WP_390212338.1">
    <property type="nucleotide sequence ID" value="NZ_JBHLXJ010000009.1"/>
</dbReference>
<dbReference type="PANTHER" id="PTHR45586">
    <property type="entry name" value="TPR REPEAT-CONTAINING PROTEIN PA4667"/>
    <property type="match status" value="1"/>
</dbReference>
<reference evidence="5 6" key="1">
    <citation type="submission" date="2024-09" db="EMBL/GenBank/DDBJ databases">
        <authorList>
            <person name="Sun Q."/>
            <person name="Mori K."/>
        </authorList>
    </citation>
    <scope>NUCLEOTIDE SEQUENCE [LARGE SCALE GENOMIC DNA]</scope>
    <source>
        <strain evidence="5 6">CCM 8677</strain>
    </source>
</reference>
<dbReference type="Gene3D" id="1.25.40.10">
    <property type="entry name" value="Tetratricopeptide repeat domain"/>
    <property type="match status" value="2"/>
</dbReference>
<organism evidence="5 6">
    <name type="scientific">Undibacterium danionis</name>
    <dbReference type="NCBI Taxonomy" id="1812100"/>
    <lineage>
        <taxon>Bacteria</taxon>
        <taxon>Pseudomonadati</taxon>
        <taxon>Pseudomonadota</taxon>
        <taxon>Betaproteobacteria</taxon>
        <taxon>Burkholderiales</taxon>
        <taxon>Oxalobacteraceae</taxon>
        <taxon>Undibacterium</taxon>
    </lineage>
</organism>
<evidence type="ECO:0000256" key="1">
    <source>
        <dbReference type="ARBA" id="ARBA00022737"/>
    </source>
</evidence>
<feature type="chain" id="PRO_5045769405" evidence="4">
    <location>
        <begin position="32"/>
        <end position="335"/>
    </location>
</feature>
<dbReference type="PANTHER" id="PTHR45586:SF1">
    <property type="entry name" value="LIPOPOLYSACCHARIDE ASSEMBLY PROTEIN B"/>
    <property type="match status" value="1"/>
</dbReference>
<proteinExistence type="predicted"/>
<evidence type="ECO:0000256" key="4">
    <source>
        <dbReference type="SAM" id="SignalP"/>
    </source>
</evidence>
<name>A0ABV6IEM0_9BURK</name>
<dbReference type="Pfam" id="PF13432">
    <property type="entry name" value="TPR_16"/>
    <property type="match status" value="1"/>
</dbReference>
<comment type="caution">
    <text evidence="5">The sequence shown here is derived from an EMBL/GenBank/DDBJ whole genome shotgun (WGS) entry which is preliminary data.</text>
</comment>
<dbReference type="InterPro" id="IPR011990">
    <property type="entry name" value="TPR-like_helical_dom_sf"/>
</dbReference>
<keyword evidence="1" id="KW-0677">Repeat</keyword>